<evidence type="ECO:0000256" key="2">
    <source>
        <dbReference type="ARBA" id="ARBA00008540"/>
    </source>
</evidence>
<dbReference type="PANTHER" id="PTHR30588:SF0">
    <property type="entry name" value="BRANCHED-CHAIN AMINO ACID PERMEASE BRNQ"/>
    <property type="match status" value="1"/>
</dbReference>
<dbReference type="PANTHER" id="PTHR30588">
    <property type="entry name" value="BRANCHED-CHAIN AMINO ACID TRANSPORT SYSTEM 2 CARRIER PROTEIN"/>
    <property type="match status" value="1"/>
</dbReference>
<keyword evidence="4" id="KW-1003">Cell membrane</keyword>
<evidence type="ECO:0000256" key="3">
    <source>
        <dbReference type="ARBA" id="ARBA00022448"/>
    </source>
</evidence>
<dbReference type="NCBIfam" id="TIGR00796">
    <property type="entry name" value="livcs"/>
    <property type="match status" value="1"/>
</dbReference>
<feature type="transmembrane region" description="Helical" evidence="9">
    <location>
        <begin position="283"/>
        <end position="306"/>
    </location>
</feature>
<protein>
    <recommendedName>
        <fullName evidence="9">Branched-chain amino acid transport system carrier protein</fullName>
    </recommendedName>
</protein>
<feature type="transmembrane region" description="Helical" evidence="9">
    <location>
        <begin position="81"/>
        <end position="99"/>
    </location>
</feature>
<comment type="subcellular location">
    <subcellularLocation>
        <location evidence="1 9">Cell membrane</location>
        <topology evidence="1 9">Multi-pass membrane protein</topology>
    </subcellularLocation>
</comment>
<dbReference type="HOGENOM" id="CLU_036807_0_2_9"/>
<feature type="transmembrane region" description="Helical" evidence="9">
    <location>
        <begin position="225"/>
        <end position="246"/>
    </location>
</feature>
<feature type="transmembrane region" description="Helical" evidence="9">
    <location>
        <begin position="412"/>
        <end position="431"/>
    </location>
</feature>
<evidence type="ECO:0000313" key="10">
    <source>
        <dbReference type="EMBL" id="EHI56752.1"/>
    </source>
</evidence>
<feature type="transmembrane region" description="Helical" evidence="9">
    <location>
        <begin position="369"/>
        <end position="392"/>
    </location>
</feature>
<dbReference type="GO" id="GO:0015188">
    <property type="term" value="F:L-isoleucine transmembrane transporter activity"/>
    <property type="evidence" value="ECO:0007669"/>
    <property type="project" value="TreeGrafter"/>
</dbReference>
<dbReference type="OrthoDB" id="9783920at2"/>
<dbReference type="InterPro" id="IPR004685">
    <property type="entry name" value="Brnchd-chn_aa_trnsp_Livcs"/>
</dbReference>
<dbReference type="GO" id="GO:0015818">
    <property type="term" value="P:isoleucine transport"/>
    <property type="evidence" value="ECO:0007669"/>
    <property type="project" value="TreeGrafter"/>
</dbReference>
<dbReference type="EMBL" id="ACZL01000003">
    <property type="protein sequence ID" value="EHI56752.1"/>
    <property type="molecule type" value="Genomic_DNA"/>
</dbReference>
<proteinExistence type="inferred from homology"/>
<feature type="transmembrane region" description="Helical" evidence="9">
    <location>
        <begin position="12"/>
        <end position="30"/>
    </location>
</feature>
<dbReference type="RefSeq" id="WP_005539172.1">
    <property type="nucleotide sequence ID" value="NZ_JH378829.1"/>
</dbReference>
<dbReference type="GO" id="GO:0005304">
    <property type="term" value="F:L-valine transmembrane transporter activity"/>
    <property type="evidence" value="ECO:0007669"/>
    <property type="project" value="TreeGrafter"/>
</dbReference>
<dbReference type="GO" id="GO:0015190">
    <property type="term" value="F:L-leucine transmembrane transporter activity"/>
    <property type="evidence" value="ECO:0007669"/>
    <property type="project" value="TreeGrafter"/>
</dbReference>
<evidence type="ECO:0000256" key="7">
    <source>
        <dbReference type="ARBA" id="ARBA00022989"/>
    </source>
</evidence>
<keyword evidence="5 9" id="KW-0812">Transmembrane</keyword>
<feature type="transmembrane region" description="Helical" evidence="9">
    <location>
        <begin position="42"/>
        <end position="69"/>
    </location>
</feature>
<evidence type="ECO:0000313" key="11">
    <source>
        <dbReference type="Proteomes" id="UP000003011"/>
    </source>
</evidence>
<keyword evidence="6 9" id="KW-0029">Amino-acid transport</keyword>
<dbReference type="Pfam" id="PF05525">
    <property type="entry name" value="Branch_AA_trans"/>
    <property type="match status" value="1"/>
</dbReference>
<evidence type="ECO:0000256" key="9">
    <source>
        <dbReference type="RuleBase" id="RU362122"/>
    </source>
</evidence>
<sequence length="445" mass="47660">MENSNKSIKDIIIVGFALFAIFFGAGNLIFPPHIGVMAGKRWYEIMLGFIMSDPLIPVVGVIVTASVGGKADDLGKRVSPTFSKILGAVSILIIGPLFSVPRTAATTHEVAVRQILPNVPIQVTSIVTSVIFFAITLFLVLNPGKVIDKIGKYLTPGLLIVLIIIIVTSIIKPMGQMQDTPVKPFFMIGFTEGYQTMDALGSALMSGIVITDLVRRGYTDKKEQFSAMIGVGIVTFILLAFVYGGLTFVGATAGEYFTEETPRVELLVGIVDRMFGSTGKVCAGLVVSLACLTTSVGLTATCGNFFENITGGQLKYKYIVIASVVVSFFISLTPVDNIIQYAVPVLMAIYPVVIALVVMTAFDKFIKYNMTYIGAVIGAFIVGLAQSLSTFVKSFESLKEIISKLPLANLGFGWLSIAAAFSIVFTIIAFITGQDAGNKQKVSNS</sequence>
<evidence type="ECO:0000256" key="1">
    <source>
        <dbReference type="ARBA" id="ARBA00004651"/>
    </source>
</evidence>
<keyword evidence="8 9" id="KW-0472">Membrane</keyword>
<dbReference type="PATRIC" id="fig|679200.3.peg.220"/>
<feature type="transmembrane region" description="Helical" evidence="9">
    <location>
        <begin position="194"/>
        <end position="213"/>
    </location>
</feature>
<dbReference type="GO" id="GO:0015820">
    <property type="term" value="P:L-leucine transport"/>
    <property type="evidence" value="ECO:0007669"/>
    <property type="project" value="TreeGrafter"/>
</dbReference>
<accession>G5GF61</accession>
<feature type="transmembrane region" description="Helical" evidence="9">
    <location>
        <begin position="153"/>
        <end position="174"/>
    </location>
</feature>
<dbReference type="Gene3D" id="1.10.4160.10">
    <property type="entry name" value="Hydantoin permease"/>
    <property type="match status" value="1"/>
</dbReference>
<dbReference type="Proteomes" id="UP000003011">
    <property type="component" value="Unassembled WGS sequence"/>
</dbReference>
<comment type="similarity">
    <text evidence="2 9">Belongs to the branched chain amino acid transporter family.</text>
</comment>
<dbReference type="AlphaFoldDB" id="G5GF61"/>
<comment type="caution">
    <text evidence="10">The sequence shown here is derived from an EMBL/GenBank/DDBJ whole genome shotgun (WGS) entry which is preliminary data.</text>
</comment>
<dbReference type="eggNOG" id="COG1114">
    <property type="taxonomic scope" value="Bacteria"/>
</dbReference>
<keyword evidence="11" id="KW-1185">Reference proteome</keyword>
<feature type="transmembrane region" description="Helical" evidence="9">
    <location>
        <begin position="341"/>
        <end position="362"/>
    </location>
</feature>
<name>G5GF61_9FIRM</name>
<dbReference type="GO" id="GO:0005886">
    <property type="term" value="C:plasma membrane"/>
    <property type="evidence" value="ECO:0007669"/>
    <property type="project" value="UniProtKB-SubCell"/>
</dbReference>
<keyword evidence="3 9" id="KW-0813">Transport</keyword>
<feature type="transmembrane region" description="Helical" evidence="9">
    <location>
        <begin position="119"/>
        <end position="141"/>
    </location>
</feature>
<comment type="function">
    <text evidence="9">Component of the transport system for branched-chain amino acids.</text>
</comment>
<evidence type="ECO:0000256" key="5">
    <source>
        <dbReference type="ARBA" id="ARBA00022692"/>
    </source>
</evidence>
<evidence type="ECO:0000256" key="8">
    <source>
        <dbReference type="ARBA" id="ARBA00023136"/>
    </source>
</evidence>
<dbReference type="STRING" id="679200.HMPREF9333_00199"/>
<evidence type="ECO:0000256" key="6">
    <source>
        <dbReference type="ARBA" id="ARBA00022970"/>
    </source>
</evidence>
<evidence type="ECO:0000256" key="4">
    <source>
        <dbReference type="ARBA" id="ARBA00022475"/>
    </source>
</evidence>
<reference evidence="10 11" key="1">
    <citation type="submission" date="2011-08" db="EMBL/GenBank/DDBJ databases">
        <title>The Genome Sequence of Johnsonella ignava ATCC 51276.</title>
        <authorList>
            <consortium name="The Broad Institute Genome Sequencing Platform"/>
            <person name="Earl A."/>
            <person name="Ward D."/>
            <person name="Feldgarden M."/>
            <person name="Gevers D."/>
            <person name="Izard J."/>
            <person name="Blanton J.M."/>
            <person name="Baranova O.V."/>
            <person name="Dewhirst F.E."/>
            <person name="Young S.K."/>
            <person name="Zeng Q."/>
            <person name="Gargeya S."/>
            <person name="Fitzgerald M."/>
            <person name="Haas B."/>
            <person name="Abouelleil A."/>
            <person name="Alvarado L."/>
            <person name="Arachchi H.M."/>
            <person name="Berlin A."/>
            <person name="Brown A."/>
            <person name="Chapman S.B."/>
            <person name="Chen Z."/>
            <person name="Dunbar C."/>
            <person name="Freedman E."/>
            <person name="Gearin G."/>
            <person name="Gellesch M."/>
            <person name="Goldberg J."/>
            <person name="Griggs A."/>
            <person name="Gujja S."/>
            <person name="Heiman D."/>
            <person name="Howarth C."/>
            <person name="Larson L."/>
            <person name="Lui A."/>
            <person name="MacDonald P.J.P."/>
            <person name="Montmayeur A."/>
            <person name="Murphy C."/>
            <person name="Neiman D."/>
            <person name="Pearson M."/>
            <person name="Priest M."/>
            <person name="Roberts A."/>
            <person name="Saif S."/>
            <person name="Shea T."/>
            <person name="Shenoy N."/>
            <person name="Sisk P."/>
            <person name="Stolte C."/>
            <person name="Sykes S."/>
            <person name="Wortman J."/>
            <person name="Nusbaum C."/>
            <person name="Birren B."/>
        </authorList>
    </citation>
    <scope>NUCLEOTIDE SEQUENCE [LARGE SCALE GENOMIC DNA]</scope>
    <source>
        <strain evidence="10 11">ATCC 51276</strain>
    </source>
</reference>
<keyword evidence="7 9" id="KW-1133">Transmembrane helix</keyword>
<gene>
    <name evidence="10" type="ORF">HMPREF9333_00199</name>
</gene>
<feature type="transmembrane region" description="Helical" evidence="9">
    <location>
        <begin position="318"/>
        <end position="335"/>
    </location>
</feature>
<organism evidence="10 11">
    <name type="scientific">Johnsonella ignava ATCC 51276</name>
    <dbReference type="NCBI Taxonomy" id="679200"/>
    <lineage>
        <taxon>Bacteria</taxon>
        <taxon>Bacillati</taxon>
        <taxon>Bacillota</taxon>
        <taxon>Clostridia</taxon>
        <taxon>Lachnospirales</taxon>
        <taxon>Lachnospiraceae</taxon>
        <taxon>Johnsonella</taxon>
    </lineage>
</organism>